<keyword evidence="5" id="KW-0418">Kinase</keyword>
<keyword evidence="4" id="KW-0547">Nucleotide-binding</keyword>
<sequence length="229" mass="25333">MRRLADESKLIMNINRRSPIAEGYRNLRTNIQFSSWNHELRVICVASTLASEGKTTTISNLAVAYAQEGKKVILIDADLRHPSLQVVFDISNKIGLSNVLANQCPYAESVRSTTIDNLSVIPSGPIPPNPTELLANSTFNELLESLKEEYDLILIDTAPIMAVSDGLVVAAISDGVILVVMAGKTKREYILKSKEKLAHVQAQILGVVLNNKKFYKSEAEHYSYYGIQE</sequence>
<dbReference type="EC" id="2.7.10.2" evidence="2"/>
<dbReference type="Pfam" id="PF13614">
    <property type="entry name" value="AAA_31"/>
    <property type="match status" value="1"/>
</dbReference>
<reference evidence="10 11" key="1">
    <citation type="submission" date="2017-01" db="EMBL/GenBank/DDBJ databases">
        <title>Genome analysis of Paenibacillus selenitrireducens ES3-24.</title>
        <authorList>
            <person name="Xu D."/>
            <person name="Yao R."/>
            <person name="Zheng S."/>
        </authorList>
    </citation>
    <scope>NUCLEOTIDE SEQUENCE [LARGE SCALE GENOMIC DNA]</scope>
    <source>
        <strain evidence="10 11">ES3-24</strain>
    </source>
</reference>
<dbReference type="RefSeq" id="WP_078502033.1">
    <property type="nucleotide sequence ID" value="NZ_MSZX01000012.1"/>
</dbReference>
<evidence type="ECO:0000256" key="2">
    <source>
        <dbReference type="ARBA" id="ARBA00011903"/>
    </source>
</evidence>
<evidence type="ECO:0000256" key="1">
    <source>
        <dbReference type="ARBA" id="ARBA00007316"/>
    </source>
</evidence>
<dbReference type="STRING" id="1324314.BVG16_25545"/>
<keyword evidence="3" id="KW-0808">Transferase</keyword>
<evidence type="ECO:0000256" key="6">
    <source>
        <dbReference type="ARBA" id="ARBA00022840"/>
    </source>
</evidence>
<dbReference type="NCBIfam" id="TIGR01007">
    <property type="entry name" value="eps_fam"/>
    <property type="match status" value="1"/>
</dbReference>
<evidence type="ECO:0000256" key="3">
    <source>
        <dbReference type="ARBA" id="ARBA00022679"/>
    </source>
</evidence>
<keyword evidence="11" id="KW-1185">Reference proteome</keyword>
<keyword evidence="7" id="KW-0829">Tyrosine-protein kinase</keyword>
<accession>A0A1T2X323</accession>
<evidence type="ECO:0000313" key="10">
    <source>
        <dbReference type="EMBL" id="OPA74116.1"/>
    </source>
</evidence>
<comment type="similarity">
    <text evidence="1">Belongs to the CpsD/CapB family.</text>
</comment>
<organism evidence="10 11">
    <name type="scientific">Paenibacillus selenitireducens</name>
    <dbReference type="NCBI Taxonomy" id="1324314"/>
    <lineage>
        <taxon>Bacteria</taxon>
        <taxon>Bacillati</taxon>
        <taxon>Bacillota</taxon>
        <taxon>Bacilli</taxon>
        <taxon>Bacillales</taxon>
        <taxon>Paenibacillaceae</taxon>
        <taxon>Paenibacillus</taxon>
    </lineage>
</organism>
<dbReference type="CDD" id="cd05387">
    <property type="entry name" value="BY-kinase"/>
    <property type="match status" value="1"/>
</dbReference>
<evidence type="ECO:0000313" key="11">
    <source>
        <dbReference type="Proteomes" id="UP000190188"/>
    </source>
</evidence>
<protein>
    <recommendedName>
        <fullName evidence="2">non-specific protein-tyrosine kinase</fullName>
        <ecNumber evidence="2">2.7.10.2</ecNumber>
    </recommendedName>
</protein>
<proteinExistence type="inferred from homology"/>
<dbReference type="GO" id="GO:0005524">
    <property type="term" value="F:ATP binding"/>
    <property type="evidence" value="ECO:0007669"/>
    <property type="project" value="UniProtKB-KW"/>
</dbReference>
<dbReference type="InterPro" id="IPR050445">
    <property type="entry name" value="Bact_polysacc_biosynth/exp"/>
</dbReference>
<dbReference type="GO" id="GO:0004715">
    <property type="term" value="F:non-membrane spanning protein tyrosine kinase activity"/>
    <property type="evidence" value="ECO:0007669"/>
    <property type="project" value="UniProtKB-EC"/>
</dbReference>
<dbReference type="OrthoDB" id="9794577at2"/>
<dbReference type="GO" id="GO:0042802">
    <property type="term" value="F:identical protein binding"/>
    <property type="evidence" value="ECO:0007669"/>
    <property type="project" value="UniProtKB-ARBA"/>
</dbReference>
<evidence type="ECO:0000256" key="8">
    <source>
        <dbReference type="ARBA" id="ARBA00051245"/>
    </source>
</evidence>
<dbReference type="Proteomes" id="UP000190188">
    <property type="component" value="Unassembled WGS sequence"/>
</dbReference>
<evidence type="ECO:0000256" key="4">
    <source>
        <dbReference type="ARBA" id="ARBA00022741"/>
    </source>
</evidence>
<dbReference type="PANTHER" id="PTHR32309">
    <property type="entry name" value="TYROSINE-PROTEIN KINASE"/>
    <property type="match status" value="1"/>
</dbReference>
<dbReference type="Gene3D" id="3.40.50.300">
    <property type="entry name" value="P-loop containing nucleotide triphosphate hydrolases"/>
    <property type="match status" value="1"/>
</dbReference>
<dbReference type="PANTHER" id="PTHR32309:SF13">
    <property type="entry name" value="FERRIC ENTEROBACTIN TRANSPORT PROTEIN FEPE"/>
    <property type="match status" value="1"/>
</dbReference>
<dbReference type="SUPFAM" id="SSF52540">
    <property type="entry name" value="P-loop containing nucleoside triphosphate hydrolases"/>
    <property type="match status" value="1"/>
</dbReference>
<name>A0A1T2X323_9BACL</name>
<dbReference type="InterPro" id="IPR005702">
    <property type="entry name" value="Wzc-like_C"/>
</dbReference>
<evidence type="ECO:0000259" key="9">
    <source>
        <dbReference type="Pfam" id="PF13614"/>
    </source>
</evidence>
<comment type="caution">
    <text evidence="10">The sequence shown here is derived from an EMBL/GenBank/DDBJ whole genome shotgun (WGS) entry which is preliminary data.</text>
</comment>
<dbReference type="AlphaFoldDB" id="A0A1T2X323"/>
<dbReference type="EMBL" id="MSZX01000012">
    <property type="protein sequence ID" value="OPA74116.1"/>
    <property type="molecule type" value="Genomic_DNA"/>
</dbReference>
<evidence type="ECO:0000256" key="5">
    <source>
        <dbReference type="ARBA" id="ARBA00022777"/>
    </source>
</evidence>
<dbReference type="InterPro" id="IPR025669">
    <property type="entry name" value="AAA_dom"/>
</dbReference>
<keyword evidence="6" id="KW-0067">ATP-binding</keyword>
<gene>
    <name evidence="10" type="ORF">BVG16_25545</name>
</gene>
<evidence type="ECO:0000256" key="7">
    <source>
        <dbReference type="ARBA" id="ARBA00023137"/>
    </source>
</evidence>
<feature type="domain" description="AAA" evidence="9">
    <location>
        <begin position="41"/>
        <end position="182"/>
    </location>
</feature>
<dbReference type="InterPro" id="IPR027417">
    <property type="entry name" value="P-loop_NTPase"/>
</dbReference>
<comment type="catalytic activity">
    <reaction evidence="8">
        <text>L-tyrosyl-[protein] + ATP = O-phospho-L-tyrosyl-[protein] + ADP + H(+)</text>
        <dbReference type="Rhea" id="RHEA:10596"/>
        <dbReference type="Rhea" id="RHEA-COMP:10136"/>
        <dbReference type="Rhea" id="RHEA-COMP:20101"/>
        <dbReference type="ChEBI" id="CHEBI:15378"/>
        <dbReference type="ChEBI" id="CHEBI:30616"/>
        <dbReference type="ChEBI" id="CHEBI:46858"/>
        <dbReference type="ChEBI" id="CHEBI:61978"/>
        <dbReference type="ChEBI" id="CHEBI:456216"/>
        <dbReference type="EC" id="2.7.10.2"/>
    </reaction>
</comment>
<dbReference type="FunFam" id="3.40.50.300:FF:000527">
    <property type="entry name" value="Tyrosine-protein kinase etk"/>
    <property type="match status" value="1"/>
</dbReference>
<dbReference type="GO" id="GO:0005886">
    <property type="term" value="C:plasma membrane"/>
    <property type="evidence" value="ECO:0007669"/>
    <property type="project" value="TreeGrafter"/>
</dbReference>